<dbReference type="PANTHER" id="PTHR38048:SF2">
    <property type="entry name" value="HEMERYTHRIN-LIKE DOMAIN-CONTAINING PROTEIN"/>
    <property type="match status" value="1"/>
</dbReference>
<organism evidence="2 3">
    <name type="scientific">Asterophora parasitica</name>
    <dbReference type="NCBI Taxonomy" id="117018"/>
    <lineage>
        <taxon>Eukaryota</taxon>
        <taxon>Fungi</taxon>
        <taxon>Dikarya</taxon>
        <taxon>Basidiomycota</taxon>
        <taxon>Agaricomycotina</taxon>
        <taxon>Agaricomycetes</taxon>
        <taxon>Agaricomycetidae</taxon>
        <taxon>Agaricales</taxon>
        <taxon>Tricholomatineae</taxon>
        <taxon>Lyophyllaceae</taxon>
        <taxon>Asterophora</taxon>
    </lineage>
</organism>
<dbReference type="InterPro" id="IPR012312">
    <property type="entry name" value="Hemerythrin-like"/>
</dbReference>
<gene>
    <name evidence="2" type="ORF">DXG03_006801</name>
</gene>
<dbReference type="EMBL" id="JABCKV010000047">
    <property type="protein sequence ID" value="KAG5645176.1"/>
    <property type="molecule type" value="Genomic_DNA"/>
</dbReference>
<proteinExistence type="predicted"/>
<evidence type="ECO:0000313" key="3">
    <source>
        <dbReference type="Proteomes" id="UP000775547"/>
    </source>
</evidence>
<dbReference type="Pfam" id="PF01814">
    <property type="entry name" value="Hemerythrin"/>
    <property type="match status" value="1"/>
</dbReference>
<dbReference type="Gene3D" id="1.20.120.520">
    <property type="entry name" value="nmb1532 protein domain like"/>
    <property type="match status" value="1"/>
</dbReference>
<dbReference type="PANTHER" id="PTHR38048">
    <property type="entry name" value="EXPRESSED PROTEIN"/>
    <property type="match status" value="1"/>
</dbReference>
<accession>A0A9P7KB05</accession>
<evidence type="ECO:0000313" key="2">
    <source>
        <dbReference type="EMBL" id="KAG5645176.1"/>
    </source>
</evidence>
<dbReference type="OrthoDB" id="58416at2759"/>
<keyword evidence="3" id="KW-1185">Reference proteome</keyword>
<dbReference type="Proteomes" id="UP000775547">
    <property type="component" value="Unassembled WGS sequence"/>
</dbReference>
<comment type="caution">
    <text evidence="2">The sequence shown here is derived from an EMBL/GenBank/DDBJ whole genome shotgun (WGS) entry which is preliminary data.</text>
</comment>
<reference evidence="2" key="1">
    <citation type="submission" date="2020-07" db="EMBL/GenBank/DDBJ databases">
        <authorList>
            <person name="Nieuwenhuis M."/>
            <person name="Van De Peppel L.J.J."/>
        </authorList>
    </citation>
    <scope>NUCLEOTIDE SEQUENCE</scope>
    <source>
        <strain evidence="2">AP01</strain>
        <tissue evidence="2">Mycelium</tissue>
    </source>
</reference>
<sequence length="163" mass="18998">MNRRSPGYALSCAEAIHLHHHGEEAIIFPILSTELDMGHNVEQHEAFTGALAVFEKYMTQVQTRKEEYNAEKTRQLLRVFAEPMVTHLHDEIPTISAERLRVFSKLKLDTMVKGLERLRLIWPYSNCDTNLEKHIRDQPFFTTMPYTVTHHDFVTYPSWASSL</sequence>
<protein>
    <recommendedName>
        <fullName evidence="1">Hemerythrin-like domain-containing protein</fullName>
    </recommendedName>
</protein>
<reference evidence="2" key="2">
    <citation type="submission" date="2021-10" db="EMBL/GenBank/DDBJ databases">
        <title>Phylogenomics reveals ancestral predisposition of the termite-cultivated fungus Termitomyces towards a domesticated lifestyle.</title>
        <authorList>
            <person name="Auxier B."/>
            <person name="Grum-Grzhimaylo A."/>
            <person name="Cardenas M.E."/>
            <person name="Lodge J.D."/>
            <person name="Laessoe T."/>
            <person name="Pedersen O."/>
            <person name="Smith M.E."/>
            <person name="Kuyper T.W."/>
            <person name="Franco-Molano E.A."/>
            <person name="Baroni T.J."/>
            <person name="Aanen D.K."/>
        </authorList>
    </citation>
    <scope>NUCLEOTIDE SEQUENCE</scope>
    <source>
        <strain evidence="2">AP01</strain>
        <tissue evidence="2">Mycelium</tissue>
    </source>
</reference>
<dbReference type="InterPro" id="IPR053206">
    <property type="entry name" value="Dimeric_xanthone_biosynth"/>
</dbReference>
<dbReference type="AlphaFoldDB" id="A0A9P7KB05"/>
<name>A0A9P7KB05_9AGAR</name>
<evidence type="ECO:0000259" key="1">
    <source>
        <dbReference type="Pfam" id="PF01814"/>
    </source>
</evidence>
<feature type="domain" description="Hemerythrin-like" evidence="1">
    <location>
        <begin position="13"/>
        <end position="91"/>
    </location>
</feature>